<dbReference type="EMBL" id="AFAR01000260">
    <property type="protein sequence ID" value="EGF24902.1"/>
    <property type="molecule type" value="Genomic_DNA"/>
</dbReference>
<dbReference type="GO" id="GO:0006508">
    <property type="term" value="P:proteolysis"/>
    <property type="evidence" value="ECO:0007669"/>
    <property type="project" value="UniProtKB-KW"/>
</dbReference>
<evidence type="ECO:0000256" key="2">
    <source>
        <dbReference type="ARBA" id="ARBA00004141"/>
    </source>
</evidence>
<sequence length="426" mass="46298">MFLLTASGGGMHSMLWMWIILLLCIYMIASMAVAGRTAGRTDEESVADDGVRMIPDGEQPPAIASVMDVRVATRQQGVGLFRGRLNMPADQALKKLESELGENAVPLIQQDDELGTAIVLMNRATDEAMLERPTRAWLHWLLFALTFVTTTYAGALHQGVNLWEQPGAFTVGLPYSIGLLLILGVHELGHYFTAKHHGLNVTPPFFIPIPFALRTFGAFIQMKSPTRNRRALFDVAVAGPLAGLVVAIPALLIGLQNSEVLPPETEVASGMLGHGTSAGSSILFALLSKIALGEQLQDGYLVQLSPLAFAGWLGLFITALNLMPIGQLDGGHMARAMFGRRVGETIGSVAMWSLFLLAIFVWPGLLFFALFIFFIAGRGTPPLNDITPISSGRQWIGYATFVILAMILIPLPHKFWQAADIYCPYL</sequence>
<feature type="transmembrane region" description="Helical" evidence="10">
    <location>
        <begin position="309"/>
        <end position="328"/>
    </location>
</feature>
<accession>F2AZJ0</accession>
<comment type="subcellular location">
    <subcellularLocation>
        <location evidence="2">Membrane</location>
        <topology evidence="2">Multi-pass membrane protein</topology>
    </subcellularLocation>
</comment>
<dbReference type="InterPro" id="IPR044838">
    <property type="entry name" value="EGY1-like"/>
</dbReference>
<dbReference type="InterPro" id="IPR008915">
    <property type="entry name" value="Peptidase_M50"/>
</dbReference>
<dbReference type="Proteomes" id="UP000006222">
    <property type="component" value="Unassembled WGS sequence"/>
</dbReference>
<keyword evidence="8 10" id="KW-1133">Transmembrane helix</keyword>
<evidence type="ECO:0000256" key="9">
    <source>
        <dbReference type="ARBA" id="ARBA00023136"/>
    </source>
</evidence>
<dbReference type="GO" id="GO:0008233">
    <property type="term" value="F:peptidase activity"/>
    <property type="evidence" value="ECO:0007669"/>
    <property type="project" value="UniProtKB-KW"/>
</dbReference>
<feature type="transmembrane region" description="Helical" evidence="10">
    <location>
        <begin position="15"/>
        <end position="34"/>
    </location>
</feature>
<dbReference type="CDD" id="cd06160">
    <property type="entry name" value="S2P-M50_like_2"/>
    <property type="match status" value="1"/>
</dbReference>
<dbReference type="Pfam" id="PF02163">
    <property type="entry name" value="Peptidase_M50"/>
    <property type="match status" value="1"/>
</dbReference>
<keyword evidence="9 10" id="KW-0472">Membrane</keyword>
<comment type="similarity">
    <text evidence="3">Belongs to the peptidase M50B family.</text>
</comment>
<protein>
    <submittedName>
        <fullName evidence="12">M50 family peptidase</fullName>
    </submittedName>
</protein>
<feature type="transmembrane region" description="Helical" evidence="10">
    <location>
        <begin position="231"/>
        <end position="255"/>
    </location>
</feature>
<feature type="transmembrane region" description="Helical" evidence="10">
    <location>
        <begin position="167"/>
        <end position="185"/>
    </location>
</feature>
<feature type="transmembrane region" description="Helical" evidence="10">
    <location>
        <begin position="349"/>
        <end position="375"/>
    </location>
</feature>
<dbReference type="PANTHER" id="PTHR31412:SF0">
    <property type="entry name" value="ZINC METALLOPROTEASE EGY1, CHLOROPLASTIC-RELATED"/>
    <property type="match status" value="1"/>
</dbReference>
<keyword evidence="7" id="KW-0809">Transit peptide</keyword>
<evidence type="ECO:0000256" key="4">
    <source>
        <dbReference type="ARBA" id="ARBA00022670"/>
    </source>
</evidence>
<feature type="domain" description="Peptidase M50" evidence="11">
    <location>
        <begin position="176"/>
        <end position="344"/>
    </location>
</feature>
<evidence type="ECO:0000313" key="12">
    <source>
        <dbReference type="EMBL" id="EGF24902.1"/>
    </source>
</evidence>
<evidence type="ECO:0000256" key="8">
    <source>
        <dbReference type="ARBA" id="ARBA00022989"/>
    </source>
</evidence>
<comment type="caution">
    <text evidence="12">The sequence shown here is derived from an EMBL/GenBank/DDBJ whole genome shotgun (WGS) entry which is preliminary data.</text>
</comment>
<dbReference type="PATRIC" id="fig|991778.3.peg.5449"/>
<name>F2AZJ0_RHOBT</name>
<evidence type="ECO:0000259" key="11">
    <source>
        <dbReference type="Pfam" id="PF02163"/>
    </source>
</evidence>
<evidence type="ECO:0000256" key="6">
    <source>
        <dbReference type="ARBA" id="ARBA00022801"/>
    </source>
</evidence>
<evidence type="ECO:0000256" key="7">
    <source>
        <dbReference type="ARBA" id="ARBA00022946"/>
    </source>
</evidence>
<gene>
    <name evidence="12" type="ORF">RBWH47_01606</name>
</gene>
<dbReference type="PANTHER" id="PTHR31412">
    <property type="entry name" value="ZINC METALLOPROTEASE EGY1"/>
    <property type="match status" value="1"/>
</dbReference>
<dbReference type="GO" id="GO:0016020">
    <property type="term" value="C:membrane"/>
    <property type="evidence" value="ECO:0007669"/>
    <property type="project" value="UniProtKB-SubCell"/>
</dbReference>
<evidence type="ECO:0000256" key="1">
    <source>
        <dbReference type="ARBA" id="ARBA00001947"/>
    </source>
</evidence>
<evidence type="ECO:0000313" key="13">
    <source>
        <dbReference type="Proteomes" id="UP000006222"/>
    </source>
</evidence>
<organism evidence="12 13">
    <name type="scientific">Rhodopirellula baltica WH47</name>
    <dbReference type="NCBI Taxonomy" id="991778"/>
    <lineage>
        <taxon>Bacteria</taxon>
        <taxon>Pseudomonadati</taxon>
        <taxon>Planctomycetota</taxon>
        <taxon>Planctomycetia</taxon>
        <taxon>Pirellulales</taxon>
        <taxon>Pirellulaceae</taxon>
        <taxon>Rhodopirellula</taxon>
    </lineage>
</organism>
<keyword evidence="5 10" id="KW-0812">Transmembrane</keyword>
<proteinExistence type="inferred from homology"/>
<feature type="transmembrane region" description="Helical" evidence="10">
    <location>
        <begin position="137"/>
        <end position="155"/>
    </location>
</feature>
<evidence type="ECO:0000256" key="10">
    <source>
        <dbReference type="SAM" id="Phobius"/>
    </source>
</evidence>
<reference evidence="12 13" key="1">
    <citation type="journal article" date="2013" name="Mar. Genomics">
        <title>Expression of sulfatases in Rhodopirellula baltica and the diversity of sulfatases in the genus Rhodopirellula.</title>
        <authorList>
            <person name="Wegner C.E."/>
            <person name="Richter-Heitmann T."/>
            <person name="Klindworth A."/>
            <person name="Klockow C."/>
            <person name="Richter M."/>
            <person name="Achstetter T."/>
            <person name="Glockner F.O."/>
            <person name="Harder J."/>
        </authorList>
    </citation>
    <scope>NUCLEOTIDE SEQUENCE [LARGE SCALE GENOMIC DNA]</scope>
    <source>
        <strain evidence="12 13">WH47</strain>
    </source>
</reference>
<evidence type="ECO:0000256" key="5">
    <source>
        <dbReference type="ARBA" id="ARBA00022692"/>
    </source>
</evidence>
<evidence type="ECO:0000256" key="3">
    <source>
        <dbReference type="ARBA" id="ARBA00007931"/>
    </source>
</evidence>
<dbReference type="AlphaFoldDB" id="F2AZJ0"/>
<keyword evidence="4" id="KW-0645">Protease</keyword>
<keyword evidence="6" id="KW-0378">Hydrolase</keyword>
<feature type="transmembrane region" description="Helical" evidence="10">
    <location>
        <begin position="395"/>
        <end position="411"/>
    </location>
</feature>
<comment type="cofactor">
    <cofactor evidence="1">
        <name>Zn(2+)</name>
        <dbReference type="ChEBI" id="CHEBI:29105"/>
    </cofactor>
</comment>